<dbReference type="NCBIfam" id="TIGR01643">
    <property type="entry name" value="YD_repeat_2x"/>
    <property type="match status" value="18"/>
</dbReference>
<dbReference type="InterPro" id="IPR018392">
    <property type="entry name" value="LysM"/>
</dbReference>
<protein>
    <submittedName>
        <fullName evidence="4">Ig domain-containing protein</fullName>
    </submittedName>
</protein>
<dbReference type="InterPro" id="IPR056823">
    <property type="entry name" value="TEN-like_YD-shell"/>
</dbReference>
<dbReference type="RefSeq" id="WP_266150260.1">
    <property type="nucleotide sequence ID" value="NZ_CP064028.1"/>
</dbReference>
<dbReference type="InterPro" id="IPR015919">
    <property type="entry name" value="Cadherin-like_sf"/>
</dbReference>
<dbReference type="InterPro" id="IPR036779">
    <property type="entry name" value="LysM_dom_sf"/>
</dbReference>
<comment type="caution">
    <text evidence="4">The sequence shown here is derived from an EMBL/GenBank/DDBJ whole genome shotgun (WGS) entry which is preliminary data.</text>
</comment>
<dbReference type="CDD" id="cd00118">
    <property type="entry name" value="LysM"/>
    <property type="match status" value="1"/>
</dbReference>
<dbReference type="PANTHER" id="PTHR32305">
    <property type="match status" value="1"/>
</dbReference>
<evidence type="ECO:0000256" key="2">
    <source>
        <dbReference type="SAM" id="MobiDB-lite"/>
    </source>
</evidence>
<dbReference type="Gene3D" id="3.10.350.10">
    <property type="entry name" value="LysM domain"/>
    <property type="match status" value="1"/>
</dbReference>
<evidence type="ECO:0000256" key="1">
    <source>
        <dbReference type="ARBA" id="ARBA00022737"/>
    </source>
</evidence>
<dbReference type="SMART" id="SM00736">
    <property type="entry name" value="CADG"/>
    <property type="match status" value="6"/>
</dbReference>
<dbReference type="PANTHER" id="PTHR32305:SF15">
    <property type="entry name" value="PROTEIN RHSA-RELATED"/>
    <property type="match status" value="1"/>
</dbReference>
<dbReference type="InterPro" id="IPR006644">
    <property type="entry name" value="Cadg"/>
</dbReference>
<dbReference type="Gene3D" id="2.60.40.10">
    <property type="entry name" value="Immunoglobulins"/>
    <property type="match status" value="5"/>
</dbReference>
<evidence type="ECO:0000259" key="3">
    <source>
        <dbReference type="PROSITE" id="PS51782"/>
    </source>
</evidence>
<evidence type="ECO:0000313" key="5">
    <source>
        <dbReference type="Proteomes" id="UP001595961"/>
    </source>
</evidence>
<dbReference type="Pfam" id="PF25023">
    <property type="entry name" value="TEN_YD-shell"/>
    <property type="match status" value="3"/>
</dbReference>
<dbReference type="PROSITE" id="PS51782">
    <property type="entry name" value="LYSM"/>
    <property type="match status" value="1"/>
</dbReference>
<dbReference type="InterPro" id="IPR006530">
    <property type="entry name" value="YD"/>
</dbReference>
<reference evidence="5" key="1">
    <citation type="journal article" date="2019" name="Int. J. Syst. Evol. Microbiol.">
        <title>The Global Catalogue of Microorganisms (GCM) 10K type strain sequencing project: providing services to taxonomists for standard genome sequencing and annotation.</title>
        <authorList>
            <consortium name="The Broad Institute Genomics Platform"/>
            <consortium name="The Broad Institute Genome Sequencing Center for Infectious Disease"/>
            <person name="Wu L."/>
            <person name="Ma J."/>
        </authorList>
    </citation>
    <scope>NUCLEOTIDE SEQUENCE [LARGE SCALE GENOMIC DNA]</scope>
    <source>
        <strain evidence="5">CCM 4481</strain>
    </source>
</reference>
<proteinExistence type="predicted"/>
<feature type="domain" description="LysM" evidence="3">
    <location>
        <begin position="3996"/>
        <end position="4043"/>
    </location>
</feature>
<sequence>MVAVIAGNGLGLANTSLTQLGQTSGGQAALGQAQLGSYLNLATGNLVLQNADEGLIVDGLPLNVLRTYNSLGQLSGNQGWLFGFSRSVGGLTGTLNTAGSTITRTADDGSSVTYAYNATLGQYVSQGQSGASDTLSWNATTSSWTWTDGASRVQETYSASGQLQTLSDPETGASYSFGYNTSNALNTITASDGDTLTLGYTGNALTSLSISEIPPGGTTAVVRQQVQFGYDSQGRLQTVTTTLASDTNSTSSASYTTTYGYDGTSDRVTSVTQSDGTTVSYTYAQDSNGTYRVATITTGSGAAAQTLSLSYNLTTDTTTVTDGLGNVTTYTYNAAGQLTQVAAPTVNGSSPTTSYQYDGNGNLTQVTDANGGVTTYTYDGNGNRLSAEDPTGHTITYTYNADNQVTSQTTYSVPAQGVVGQSGYVAPSGAQTTYYVYDSSDRLNYVVDALGNVTEHDYGTSSGLTVLSSTKQYLGTQYSLTGLSPSTPPTLAQLQSWVASSPVQATLSQMTRTDYSYDVRGQLSQAIQWDVLNSSGVGTLSSDVGASVTTYTYDAQGRLLHSTTERGSNRTTLETTSYTYDGLGRLLSTTDPVGNVTSYVYTDSGNQLVITQANGLTTTQLRNSAGELLSSTQSATGQTSRVTSYLYNADGQQIATIDPAGNVSYTFYDTDGRVAGTVDPTGAVTAYTYDADGHVVATTQYATLVSTASWVSGGALTASYPTSLPIPTATANDRTTHTLYDAAGRVIAAIDALGDVSTTAYDGDGNAVSTTAYATALSGTQLSTLGSAPTWGALQAVLTTSANDRTSHAIYDADSQLVASIDAAGYTTVTSYDTAGRVIKTVAYATALTGAQITALGSAPTLAAVQADLSTQASDQTTRTYYDDAGRVVAQVDADGYLTTTAYDETTHTTTSTRYAAVLTSQQLSALTGGETTAALVALLGTTPSSQVSSDVYDADGRLHQSTAPDGTVTVYNYNTVGQLLSTTITPTNGQGAARTTSATYDAFGDTLTTIDGANATTHYGYNVLGQRVSATDPLGNTTYSYYDADGRVAYTVQGQPSGGTLNALGAVTAYTYNAFGQVTTSRRFAGVLTLTTSGSSSGITLNVLTATAAQLATAATALANPALDIATTYSYTLDGQVAGTIDGLGYQTAYQYDAFGDVTQAQQQLSQAGQALSAANSTITQSSYDLRGERTGETDAVGSSVARSTSNTYDAFGRVTSTTDGDGHTVTYGYDNLGRQVSSSQTVQGQTRTTQTTYDAFDRVVSQTDALNNVTSYQYDLLNHKTIVTTSDGVTMTTVRDAFGDVVSITDGANDITAYTYDADGRLTQTQDALGNISKDQYDTDGHLIQTTDATGHVVTYSYDASGRVLTRTVDPTSLDPGGLNLVTTYAYDGAGRELSVTDPTGSVTTYSYDADGNVLTQVQDAGTGKLNLTTTRTYDGASKTLTVTVGAGTSAARTTQYVYDNLERLSQQIVDPSGLHLTTTYAYDASNNLLSVTNANGNVTRTIYNEANEAVISINPAGAVTQRTYDVDGRVTSVHAYATALTSAQLTALGSAPTLAAVTADLTATSADQVTYTSYNAEGQVRYSIDPMGYVTETRYDSADRVSEVLAYKTAVTVSAGEATVLQQSQSTSLSSVASLVSGAGNTDATAEATLHLYDADSHERFTVQQNTVNGQLVGLVSEQRYDAAGRVIATIAYGSSLPLSSSSSLSAQLSTSSVAQSLASAPNHTTYSVYDNAGRLRYTIDATNHVTETQYDADGRVLKTIAYANPITLPGTQTVTTLASAISATNSGTTNARISSTTYDAAGRITATGDALGTNANFQYDATGLLTARADRDGNWTYDTYDKAGRKTLEQSPPVTVGSYNGTTLQTAANQYLYTAYAYDGVGNVTAISKGTGASSSSITVLSTTSYAYDAAGHQISTTYPGSVSTHVVYNALGQAVVDQDADGHYQYKAYNTDGELAYSVDADGYVTANAYDAYGNQVSTTRYATALNTTAISGWSAGQPLSVAQVQAGLVSSGSDRTITTTYDQRNQKTQVQQPAIAYVLAMGPLAGTAMAAASPTTTYTYDAYGNVTSASTLIQPANATGDGNATPAIWATTYTYYDALNRAVMTVSPTGAYTSPQGYVTTSSYNAFGDVVTVTQYATAVSTSAVSVTTPPGLPPAGTVTTGYDRSTTYGYDLIGRKNSQTDTGEYSYVNGAAGIASGSSLTTTTYDGENRVTSVTVNGMTTSTTYDAVGRVTSIKAPARQALVSNWQTLLQQTPSLDLSSSSLYTSVIPVTTNVYDALGNLLTTTVSAGGQSATTSFFYDALNRQVGQSDALGNWSSTAYDNNGNVTSQSYYLLAGNSGATVTTTYTYDANNQQLSTFTQRTGQTGYDSYSQVKYDAFGEVVAKGDNNGYEAIYGYNNAGNLISAPDAKTGAIHSYGYDLAGHQQTDFTTITGGSSTTWTHNWDDLAGNVVQQRTPSDSASSGVNGSLQTTRSYDRWGNVLSYTDAAGNTTQYHYDNLNQVVQQIEPNVLVVSATGVRTWTTPSKEWYYNVSGQLMGTTDENANSSWNTYDGAGNLTAAQDGIGNVTYTAYDALGRAVAQQTPPANTASGSVAHITYTNYDALNRVVQQGDFLLNSAGTARTQQAQQTYVLDTGGDRIQVTDALSNTSYYSYDSQHRVLTSQTPIQHQNSWQETYAYDVNGNKISDTTANGDAQTWLYDYFGRVQWHYDLSGAKTTYNYDPSSGLLTSETSTWTPAGQSNPGYLPGTLTGSGSEIDFTYYADGQVQQELQKTGGTTALWDNYQYDANGNQSVDATYTTDGAGATVHTETITKYDSHNRISTVITENPDTSTENTLEDFNYDAAGNRRAVFVQSAYGSNAAPISGSGAAPTTGGVGTQTATAGQAWNASIASAFTDNVGFGLTFTATGLPSWLSFNSSGVFSGTPTAAGSWTVTVTATDVNGQSVSASVVVTVPVAAPVFTSGASAQIGGVGGAMSFTVPGATDANGSTLTYAATQSSGAALPSWLSFNASTLTFTGTPAPGSVGTYTLAVKATAANGGASTETFTLTVAATPPVVNGSISNQTVYGTRSFAFSFPSTSFSETDGDSLTYTSGTYAFQSIPGEPTVENDSPLPSWMTFYPSSLSFGGTPPQSAVGQTFKLYILAQNPQGQSAEAYFTVTVAQYVQPAPVYNGNLANHTGVIGGASVNIPLPSNAFTESDGGALTYTGMVLIPAHTLTINKAGEPTDTNVAAIWVPISEVGLTVNATTGAITGVPQSITYETSSFSTPVYETDSSYQIEIIATNGQGGTAAGTFTMTNTYAPIVVANPMPAQTFTGGANFQYVMPSNVFYDPAGNALTYTASNLPSWMTFSGGFFDNVYNALVPVGTYYITVTATDKISGNSTSTTLTVNVLNAPPVFTGSAVNLAATQNSYFSYTPPAATDANGDALTYSAGMLSGSTWVGLPSWLSFNASTHTFSGTPPSGGTYTLAMWATDTHGASVGESFTLTVASVPQPPQYVGTIAGADYEYNYPANVGINAAGQFSDPQGQTLTYTATLSNGNALPSWLVFNASTQQFSGNPNILRDSYLTWTITMKATDASGLSNSLTFTIGYQGKATGSSASLQTLSVQTLQATQTTTPDVQSFWFTYDADNRTVVNNGALQNGQIVVTGGTYEDPSFANQYDAAGNVVIRNSVNAATYQDVEGPNTITYSAGDAMSQKMVYDGRNELVQSYYTVDTTIGQSNLGVKTQYWYDADGHQVGSNNYLASNTTESIYGLPDKPTGYMYLNIGGWLGYGSATAYNADGVVTEQVSWNAPTRNWTQIGQQYFDGNGTLPDGGQSAVPTISSDGPEVMASTTTYTAFDHEDNVTAYSYTQPAVSGGNGAYGANYTVSYIKKDGYLEQSTSGTPTVSGYVPATDTSYYDDFGRRIAVSQTSQNGAGTAQNETRAFAYDATGDIVERRTGTSSGSTFTPNGGNGTDHYTYVNGQQLGDMDEAGDINVSGTLTGFSSGNPTQYVVQAGDSLESIAQSVYGNSGMAYIIAAANGLTGDSGLVVGQSITVPSVTTHANTSTTFKPYNPGQIIGSTTPSLPAVPPPPPSASGCSGVAEIVMVAVVIVASIYTAGLAAEAFAGATGSVWGAGVAALSGSYGLAGAGAAAIGGFVGSVAGQITGDAEGISSGFSLTQALTSGLAAGLTAGIGSEIASTGSDSSALASAAGKLKPAGAALLGAGSYASNVVAAHITGQASQFSWAGVVASAVASGLTAEAGLKGGALQQLGDSSGSFTRDVAGGLMSGALDKETSQLLGDDRTSTWSQIGEDAFGNALGNAAIAGMSSPGIAQQGYQFDFTKGGQGVGAQGAASADSGISDALMAQVVSGGPSVAASDWQTVYDTFGTVRPSSAAASGFTRLESDAEIAENQADIDRLTAQGRDMSAAQQALDEYRTRTYVGEDSGDSSNYSQSAGGPGSDQGSSGGGLAGYPLATAGTGFGPAYWQGQPLQGTSNFSLGGAYSNLWGPVASPNNTSGPIAPVDTSSQNVGIDLPYKDEGILSSSILSGTMDLVRGLGEAGMQVRVGASVPKGWTAAVIANGGRASAFANPAPAIQIGRNLATDTGAVLDLAKVLKGVAPALKTAGKVLARGAVGLELATMKWSDPLDWGHVGVSAGSIFAADAIAGAAGGPVGAAAGIAWGVIDYEAGKFEYHGQSGWRALYHYGSDKIDQLYNQSNPTTLQR</sequence>
<dbReference type="Pfam" id="PF05593">
    <property type="entry name" value="RHS_repeat"/>
    <property type="match status" value="6"/>
</dbReference>
<dbReference type="Pfam" id="PF05345">
    <property type="entry name" value="He_PIG"/>
    <property type="match status" value="6"/>
</dbReference>
<dbReference type="SMART" id="SM00257">
    <property type="entry name" value="LysM"/>
    <property type="match status" value="1"/>
</dbReference>
<organism evidence="4 5">
    <name type="scientific">Dyella halodurans</name>
    <dbReference type="NCBI Taxonomy" id="1920171"/>
    <lineage>
        <taxon>Bacteria</taxon>
        <taxon>Pseudomonadati</taxon>
        <taxon>Pseudomonadota</taxon>
        <taxon>Gammaproteobacteria</taxon>
        <taxon>Lysobacterales</taxon>
        <taxon>Rhodanobacteraceae</taxon>
        <taxon>Dyella</taxon>
    </lineage>
</organism>
<name>A0ABV9C483_9GAMM</name>
<dbReference type="Pfam" id="PF01476">
    <property type="entry name" value="LysM"/>
    <property type="match status" value="1"/>
</dbReference>
<dbReference type="EMBL" id="JBHSGA010000017">
    <property type="protein sequence ID" value="MFC4527581.1"/>
    <property type="molecule type" value="Genomic_DNA"/>
</dbReference>
<dbReference type="InterPro" id="IPR031325">
    <property type="entry name" value="RHS_repeat"/>
</dbReference>
<evidence type="ECO:0000313" key="4">
    <source>
        <dbReference type="EMBL" id="MFC4527581.1"/>
    </source>
</evidence>
<feature type="compositionally biased region" description="Gly residues" evidence="2">
    <location>
        <begin position="4445"/>
        <end position="4459"/>
    </location>
</feature>
<dbReference type="InterPro" id="IPR013783">
    <property type="entry name" value="Ig-like_fold"/>
</dbReference>
<keyword evidence="1" id="KW-0677">Repeat</keyword>
<accession>A0ABV9C483</accession>
<feature type="region of interest" description="Disordered" evidence="2">
    <location>
        <begin position="4430"/>
        <end position="4460"/>
    </location>
</feature>
<dbReference type="SUPFAM" id="SSF69304">
    <property type="entry name" value="Tricorn protease N-terminal domain"/>
    <property type="match status" value="1"/>
</dbReference>
<dbReference type="Proteomes" id="UP001595961">
    <property type="component" value="Unassembled WGS sequence"/>
</dbReference>
<dbReference type="SUPFAM" id="SSF50960">
    <property type="entry name" value="TolB, C-terminal domain"/>
    <property type="match status" value="1"/>
</dbReference>
<keyword evidence="5" id="KW-1185">Reference proteome</keyword>
<dbReference type="Gene3D" id="2.180.10.10">
    <property type="entry name" value="RHS repeat-associated core"/>
    <property type="match status" value="10"/>
</dbReference>
<dbReference type="InterPro" id="IPR050708">
    <property type="entry name" value="T6SS_VgrG/RHS"/>
</dbReference>
<gene>
    <name evidence="4" type="ORF">ACFO5W_13130</name>
</gene>
<dbReference type="Gene3D" id="3.90.930.1">
    <property type="match status" value="1"/>
</dbReference>
<dbReference type="SUPFAM" id="SSF49313">
    <property type="entry name" value="Cadherin-like"/>
    <property type="match status" value="6"/>
</dbReference>